<evidence type="ECO:0000313" key="1">
    <source>
        <dbReference type="EMBL" id="CAE0230826.1"/>
    </source>
</evidence>
<proteinExistence type="predicted"/>
<dbReference type="EMBL" id="HBIA01004935">
    <property type="protein sequence ID" value="CAE0230826.1"/>
    <property type="molecule type" value="Transcribed_RNA"/>
</dbReference>
<name>A0A7S3FV02_9SPIT</name>
<accession>A0A7S3FV02</accession>
<dbReference type="AlphaFoldDB" id="A0A7S3FV02"/>
<protein>
    <submittedName>
        <fullName evidence="1">Uncharacterized protein</fullName>
    </submittedName>
</protein>
<reference evidence="1" key="1">
    <citation type="submission" date="2021-01" db="EMBL/GenBank/DDBJ databases">
        <authorList>
            <person name="Corre E."/>
            <person name="Pelletier E."/>
            <person name="Niang G."/>
            <person name="Scheremetjew M."/>
            <person name="Finn R."/>
            <person name="Kale V."/>
            <person name="Holt S."/>
            <person name="Cochrane G."/>
            <person name="Meng A."/>
            <person name="Brown T."/>
            <person name="Cohen L."/>
        </authorList>
    </citation>
    <scope>NUCLEOTIDE SEQUENCE</scope>
    <source>
        <strain evidence="1">Ras09</strain>
    </source>
</reference>
<sequence length="137" mass="15383">MESELKPVFYNPEAFSDAELASVKRHILAQKYYPVALLGIGGLSLAKMLLPTNVYLRQVKQGPLGGAFLAVFALGQLFVNRPVSYSPESKIFTNGDFVRSLDINHASYMQSSFTYGQQSLTVQQYQRDKLPENQKPY</sequence>
<organism evidence="1">
    <name type="scientific">Strombidium rassoulzadegani</name>
    <dbReference type="NCBI Taxonomy" id="1082188"/>
    <lineage>
        <taxon>Eukaryota</taxon>
        <taxon>Sar</taxon>
        <taxon>Alveolata</taxon>
        <taxon>Ciliophora</taxon>
        <taxon>Intramacronucleata</taxon>
        <taxon>Spirotrichea</taxon>
        <taxon>Oligotrichia</taxon>
        <taxon>Strombidiidae</taxon>
        <taxon>Strombidium</taxon>
    </lineage>
</organism>
<gene>
    <name evidence="1" type="ORF">SRAS04492_LOCUS2620</name>
</gene>